<dbReference type="Proteomes" id="UP001164187">
    <property type="component" value="Chromosome"/>
</dbReference>
<sequence>MKKLQIIKNEVKGKKFNEMIRVSTDVKNAIDELSASTGKTRVVIADKLLRFAMDNCVIVDEEDLTDLVIEE</sequence>
<evidence type="ECO:0000313" key="2">
    <source>
        <dbReference type="Proteomes" id="UP001164187"/>
    </source>
</evidence>
<protein>
    <recommendedName>
        <fullName evidence="3">Ribbon-helix-helix protein, copG family</fullName>
    </recommendedName>
</protein>
<reference evidence="1" key="1">
    <citation type="submission" date="2022-12" db="EMBL/GenBank/DDBJ databases">
        <title>Peptostreptococcus.</title>
        <authorList>
            <person name="Lee S.H."/>
        </authorList>
    </citation>
    <scope>NUCLEOTIDE SEQUENCE</scope>
    <source>
        <strain evidence="1">CBA3647</strain>
    </source>
</reference>
<keyword evidence="2" id="KW-1185">Reference proteome</keyword>
<name>A0ABY7JQ64_9FIRM</name>
<accession>A0ABY7JQ64</accession>
<gene>
    <name evidence="1" type="ORF">O0R46_08560</name>
</gene>
<evidence type="ECO:0000313" key="1">
    <source>
        <dbReference type="EMBL" id="WAW14641.1"/>
    </source>
</evidence>
<evidence type="ECO:0008006" key="3">
    <source>
        <dbReference type="Google" id="ProtNLM"/>
    </source>
</evidence>
<dbReference type="EMBL" id="CP114052">
    <property type="protein sequence ID" value="WAW14641.1"/>
    <property type="molecule type" value="Genomic_DNA"/>
</dbReference>
<proteinExistence type="predicted"/>
<organism evidence="1 2">
    <name type="scientific">Peptostreptococcus equinus</name>
    <dbReference type="NCBI Taxonomy" id="3003601"/>
    <lineage>
        <taxon>Bacteria</taxon>
        <taxon>Bacillati</taxon>
        <taxon>Bacillota</taxon>
        <taxon>Clostridia</taxon>
        <taxon>Peptostreptococcales</taxon>
        <taxon>Peptostreptococcaceae</taxon>
        <taxon>Peptostreptococcus</taxon>
    </lineage>
</organism>
<dbReference type="RefSeq" id="WP_269311338.1">
    <property type="nucleotide sequence ID" value="NZ_CP114052.1"/>
</dbReference>